<dbReference type="InterPro" id="IPR017795">
    <property type="entry name" value="ABBA_NscD-like"/>
</dbReference>
<dbReference type="CDD" id="cd13929">
    <property type="entry name" value="PT-DMATS_CymD"/>
    <property type="match status" value="1"/>
</dbReference>
<organism evidence="4 5">
    <name type="scientific">Aspergillus pseudoustus</name>
    <dbReference type="NCBI Taxonomy" id="1810923"/>
    <lineage>
        <taxon>Eukaryota</taxon>
        <taxon>Fungi</taxon>
        <taxon>Dikarya</taxon>
        <taxon>Ascomycota</taxon>
        <taxon>Pezizomycotina</taxon>
        <taxon>Eurotiomycetes</taxon>
        <taxon>Eurotiomycetidae</taxon>
        <taxon>Eurotiales</taxon>
        <taxon>Aspergillaceae</taxon>
        <taxon>Aspergillus</taxon>
        <taxon>Aspergillus subgen. Nidulantes</taxon>
    </lineage>
</organism>
<proteinExistence type="inferred from homology"/>
<evidence type="ECO:0000313" key="4">
    <source>
        <dbReference type="EMBL" id="KAL2830137.1"/>
    </source>
</evidence>
<keyword evidence="2" id="KW-0808">Transferase</keyword>
<evidence type="ECO:0000256" key="1">
    <source>
        <dbReference type="ARBA" id="ARBA00010209"/>
    </source>
</evidence>
<dbReference type="Pfam" id="PF11991">
    <property type="entry name" value="Trp_DMAT"/>
    <property type="match status" value="2"/>
</dbReference>
<sequence length="417" mass="46390">MVGTKEASTNGPTTISPPPTGPKLDETARTRTERNGIDTPTPFQTISKFITFPSLGQEQWWKATGPVLSRILAAARYPLDQQYQYLTSITRRSINYQQHGSGSGSGTGLEPPDTYSGTDRDPFNQDPATELVGALTRLGIPGFDSQLFTLFSDEPTLTVADRCLALDRGILLGSQQAFGFDLKDGGTVVKGYTDGDGRPTTSSRNSSSSSSKDKLDCFGAFTTVGEYVSSADANVFSWDYFAPAQSRLKYYCVCPETTCAKVEEVWTAGGHIPTSEGTAHATGLPYLRKLWETLQLREARVRQFSGGKGSYSDDSIEEQDEAPMLWNYEMRGGDLVPLRKYCFPLYGVNNLVCVRRLAEFFEWMGWSEVARDYEETVRGFYPDRVLSKTAWLLLWVSFAYTAKEGVYLSVYCYRRLD</sequence>
<protein>
    <submittedName>
        <fullName evidence="4">Tryptophan dimethylallyltransferase-domain-containing protein</fullName>
    </submittedName>
</protein>
<evidence type="ECO:0000256" key="2">
    <source>
        <dbReference type="ARBA" id="ARBA00022679"/>
    </source>
</evidence>
<gene>
    <name evidence="4" type="ORF">BJY01DRAFT_254752</name>
</gene>
<keyword evidence="5" id="KW-1185">Reference proteome</keyword>
<feature type="region of interest" description="Disordered" evidence="3">
    <location>
        <begin position="96"/>
        <end position="127"/>
    </location>
</feature>
<comment type="similarity">
    <text evidence="1">Belongs to the tryptophan dimethylallyltransferase family.</text>
</comment>
<dbReference type="PANTHER" id="PTHR40627:SF3">
    <property type="entry name" value="PRENYLTRANSFERASE ASQH2-RELATED"/>
    <property type="match status" value="1"/>
</dbReference>
<feature type="region of interest" description="Disordered" evidence="3">
    <location>
        <begin position="191"/>
        <end position="213"/>
    </location>
</feature>
<feature type="region of interest" description="Disordered" evidence="3">
    <location>
        <begin position="1"/>
        <end position="26"/>
    </location>
</feature>
<name>A0ABR4IQT7_9EURO</name>
<reference evidence="4 5" key="1">
    <citation type="submission" date="2024-07" db="EMBL/GenBank/DDBJ databases">
        <title>Section-level genome sequencing and comparative genomics of Aspergillus sections Usti and Cavernicolus.</title>
        <authorList>
            <consortium name="Lawrence Berkeley National Laboratory"/>
            <person name="Nybo J.L."/>
            <person name="Vesth T.C."/>
            <person name="Theobald S."/>
            <person name="Frisvad J.C."/>
            <person name="Larsen T.O."/>
            <person name="Kjaerboelling I."/>
            <person name="Rothschild-Mancinelli K."/>
            <person name="Lyhne E.K."/>
            <person name="Kogle M.E."/>
            <person name="Barry K."/>
            <person name="Clum A."/>
            <person name="Na H."/>
            <person name="Ledsgaard L."/>
            <person name="Lin J."/>
            <person name="Lipzen A."/>
            <person name="Kuo A."/>
            <person name="Riley R."/>
            <person name="Mondo S."/>
            <person name="Labutti K."/>
            <person name="Haridas S."/>
            <person name="Pangalinan J."/>
            <person name="Salamov A.A."/>
            <person name="Simmons B.A."/>
            <person name="Magnuson J.K."/>
            <person name="Chen J."/>
            <person name="Drula E."/>
            <person name="Henrissat B."/>
            <person name="Wiebenga A."/>
            <person name="Lubbers R.J."/>
            <person name="Gomes A.C."/>
            <person name="Makela M.R."/>
            <person name="Stajich J."/>
            <person name="Grigoriev I.V."/>
            <person name="Mortensen U.H."/>
            <person name="De Vries R.P."/>
            <person name="Baker S.E."/>
            <person name="Andersen M.R."/>
        </authorList>
    </citation>
    <scope>NUCLEOTIDE SEQUENCE [LARGE SCALE GENOMIC DNA]</scope>
    <source>
        <strain evidence="4 5">CBS 123904</strain>
    </source>
</reference>
<dbReference type="SFLD" id="SFLDS00036">
    <property type="entry name" value="Aromatic_Prenyltransferase"/>
    <property type="match status" value="1"/>
</dbReference>
<dbReference type="PANTHER" id="PTHR40627">
    <property type="entry name" value="INDOLE PRENYLTRANSFERASE TDIB-RELATED"/>
    <property type="match status" value="1"/>
</dbReference>
<evidence type="ECO:0000313" key="5">
    <source>
        <dbReference type="Proteomes" id="UP001610446"/>
    </source>
</evidence>
<evidence type="ECO:0000256" key="3">
    <source>
        <dbReference type="SAM" id="MobiDB-lite"/>
    </source>
</evidence>
<accession>A0ABR4IQT7</accession>
<comment type="caution">
    <text evidence="4">The sequence shown here is derived from an EMBL/GenBank/DDBJ whole genome shotgun (WGS) entry which is preliminary data.</text>
</comment>
<dbReference type="EMBL" id="JBFXLU010000313">
    <property type="protein sequence ID" value="KAL2830137.1"/>
    <property type="molecule type" value="Genomic_DNA"/>
</dbReference>
<dbReference type="NCBIfam" id="TIGR03429">
    <property type="entry name" value="arom_pren_DMATS"/>
    <property type="match status" value="1"/>
</dbReference>
<dbReference type="Proteomes" id="UP001610446">
    <property type="component" value="Unassembled WGS sequence"/>
</dbReference>
<dbReference type="InterPro" id="IPR033964">
    <property type="entry name" value="ABBA"/>
</dbReference>